<name>A0A6M4J9R9_9MOLU</name>
<protein>
    <submittedName>
        <fullName evidence="1">Uncharacterized protein</fullName>
    </submittedName>
</protein>
<organism evidence="1 2">
    <name type="scientific">Mycoplasma miroungigenitalium</name>
    <dbReference type="NCBI Taxonomy" id="754515"/>
    <lineage>
        <taxon>Bacteria</taxon>
        <taxon>Bacillati</taxon>
        <taxon>Mycoplasmatota</taxon>
        <taxon>Mollicutes</taxon>
        <taxon>Mycoplasmataceae</taxon>
        <taxon>Mycoplasma</taxon>
    </lineage>
</organism>
<reference evidence="1 2" key="1">
    <citation type="submission" date="2020-05" db="EMBL/GenBank/DDBJ databases">
        <title>Novel Mycoplasma species detected in Mirounga angustirostris (northern elephant seal) from the USA.</title>
        <authorList>
            <person name="Volokhov D.V."/>
        </authorList>
    </citation>
    <scope>NUCLEOTIDE SEQUENCE [LARGE SCALE GENOMIC DNA]</scope>
    <source>
        <strain evidence="1 2">Mirounga ES2806-GEN</strain>
    </source>
</reference>
<sequence length="146" mass="17037">MFKTSLDEYEFLLKELEEKQFIKEVENVRTAVNKSINKLIKSMSGNIIVAIFNNILNSEKGIIDVIRDYETGIDEPINTKNLHFLERDWIVQEIKNIDLNHCPETNKKSYRILNSDNSKTPFRLRIELNNGVESLMIGLKLLPEKK</sequence>
<dbReference type="AlphaFoldDB" id="A0A6M4J9R9"/>
<dbReference type="KEGG" id="mmir:HLA87_02780"/>
<dbReference type="EMBL" id="CP053096">
    <property type="protein sequence ID" value="QJR43693.1"/>
    <property type="molecule type" value="Genomic_DNA"/>
</dbReference>
<evidence type="ECO:0000313" key="2">
    <source>
        <dbReference type="Proteomes" id="UP000500686"/>
    </source>
</evidence>
<dbReference type="Proteomes" id="UP000500686">
    <property type="component" value="Chromosome"/>
</dbReference>
<proteinExistence type="predicted"/>
<evidence type="ECO:0000313" key="1">
    <source>
        <dbReference type="EMBL" id="QJR43693.1"/>
    </source>
</evidence>
<gene>
    <name evidence="1" type="ORF">HLA87_02780</name>
</gene>
<dbReference type="RefSeq" id="WP_171111709.1">
    <property type="nucleotide sequence ID" value="NZ_CP053096.1"/>
</dbReference>
<keyword evidence="2" id="KW-1185">Reference proteome</keyword>
<accession>A0A6M4J9R9</accession>